<dbReference type="InterPro" id="IPR036097">
    <property type="entry name" value="HisK_dim/P_sf"/>
</dbReference>
<proteinExistence type="predicted"/>
<evidence type="ECO:0000256" key="4">
    <source>
        <dbReference type="ARBA" id="ARBA00022679"/>
    </source>
</evidence>
<dbReference type="SUPFAM" id="SSF52172">
    <property type="entry name" value="CheY-like"/>
    <property type="match status" value="1"/>
</dbReference>
<keyword evidence="8" id="KW-0902">Two-component regulatory system</keyword>
<evidence type="ECO:0000256" key="1">
    <source>
        <dbReference type="ARBA" id="ARBA00000085"/>
    </source>
</evidence>
<feature type="modified residue" description="4-aspartylphosphate" evidence="9">
    <location>
        <position position="65"/>
    </location>
</feature>
<evidence type="ECO:0000259" key="10">
    <source>
        <dbReference type="PROSITE" id="PS50109"/>
    </source>
</evidence>
<evidence type="ECO:0000256" key="9">
    <source>
        <dbReference type="PROSITE-ProRule" id="PRU00169"/>
    </source>
</evidence>
<dbReference type="OrthoDB" id="9759607at2"/>
<dbReference type="InterPro" id="IPR004358">
    <property type="entry name" value="Sig_transdc_His_kin-like_C"/>
</dbReference>
<dbReference type="InterPro" id="IPR011006">
    <property type="entry name" value="CheY-like_superfamily"/>
</dbReference>
<evidence type="ECO:0000313" key="14">
    <source>
        <dbReference type="Proteomes" id="UP000272528"/>
    </source>
</evidence>
<dbReference type="EMBL" id="CP034437">
    <property type="protein sequence ID" value="AZN39382.1"/>
    <property type="molecule type" value="Genomic_DNA"/>
</dbReference>
<dbReference type="Pfam" id="PF13188">
    <property type="entry name" value="PAS_8"/>
    <property type="match status" value="1"/>
</dbReference>
<organism evidence="13 14">
    <name type="scientific">Paenibacillus albus</name>
    <dbReference type="NCBI Taxonomy" id="2495582"/>
    <lineage>
        <taxon>Bacteria</taxon>
        <taxon>Bacillati</taxon>
        <taxon>Bacillota</taxon>
        <taxon>Bacilli</taxon>
        <taxon>Bacillales</taxon>
        <taxon>Paenibacillaceae</taxon>
        <taxon>Paenibacillus</taxon>
    </lineage>
</organism>
<dbReference type="InterPro" id="IPR035965">
    <property type="entry name" value="PAS-like_dom_sf"/>
</dbReference>
<sequence length="597" mass="67121">MRSFIEKLNNVASTVNILMVDDRLENLIALEAILDSPNYRLFRAHSGEEALRHVLTTEFAVILLDVQMPGMNGFETAELIKMRERSKYVPIIFITAISQAAEHVKHGYSVGAIDYIFKPFHPDTLKMKIDAFVQMYRYQEQIKLQNELMTVIGDTSNDALVTVNEQGVIQMINRAAGRMFGYVPEKLIGQSIDLLVPSLTSKLAVTASSETKVVETRALRNAVISFPVDTQIGRASFASSPFYVCFIRDVTEREAMREERFRSIFDATPFLIALRSMKDKRYINVNESFLSAIGRPIAEVINQTADLLHYIADSDDKGEMISNRNDPWKPVRNVRIRYMISNGDLREGLLSCEIMQIHGEECLLSMVIDISERTFLEKEMIRLDRLNLTGEMAAGIVHEIRNPMTTIRGFLQLSRNNPTNEYNDIMIEELDRVHEIVTEFLAVGATAPATRQLKELNAVIETLFPLIQSKALTSNHEIALDLGECPPLHLNEKELRQLILNLVLNGLDAMSEGGSLTIRTRSDDSKVIMEVQDQGSGIKEEFLDKLGTPFFSTKSSGTGLGLSVCYGIAARHNAVIKVQSSVKGTSFFVEFNRLSEL</sequence>
<dbReference type="PROSITE" id="PS50110">
    <property type="entry name" value="RESPONSE_REGULATORY"/>
    <property type="match status" value="1"/>
</dbReference>
<dbReference type="InterPro" id="IPR003594">
    <property type="entry name" value="HATPase_dom"/>
</dbReference>
<dbReference type="Gene3D" id="3.30.565.10">
    <property type="entry name" value="Histidine kinase-like ATPase, C-terminal domain"/>
    <property type="match status" value="1"/>
</dbReference>
<name>A0A3S9A125_9BACL</name>
<dbReference type="SMART" id="SM00448">
    <property type="entry name" value="REC"/>
    <property type="match status" value="1"/>
</dbReference>
<evidence type="ECO:0000313" key="13">
    <source>
        <dbReference type="EMBL" id="AZN39382.1"/>
    </source>
</evidence>
<dbReference type="InterPro" id="IPR001789">
    <property type="entry name" value="Sig_transdc_resp-reg_receiver"/>
</dbReference>
<evidence type="ECO:0000256" key="5">
    <source>
        <dbReference type="ARBA" id="ARBA00022741"/>
    </source>
</evidence>
<evidence type="ECO:0000256" key="6">
    <source>
        <dbReference type="ARBA" id="ARBA00022777"/>
    </source>
</evidence>
<dbReference type="SUPFAM" id="SSF55785">
    <property type="entry name" value="PYP-like sensor domain (PAS domain)"/>
    <property type="match status" value="2"/>
</dbReference>
<dbReference type="Gene3D" id="3.30.450.20">
    <property type="entry name" value="PAS domain"/>
    <property type="match status" value="2"/>
</dbReference>
<dbReference type="CDD" id="cd00130">
    <property type="entry name" value="PAS"/>
    <property type="match status" value="1"/>
</dbReference>
<dbReference type="Proteomes" id="UP000272528">
    <property type="component" value="Chromosome"/>
</dbReference>
<comment type="catalytic activity">
    <reaction evidence="1">
        <text>ATP + protein L-histidine = ADP + protein N-phospho-L-histidine.</text>
        <dbReference type="EC" id="2.7.13.3"/>
    </reaction>
</comment>
<dbReference type="InterPro" id="IPR036890">
    <property type="entry name" value="HATPase_C_sf"/>
</dbReference>
<evidence type="ECO:0000259" key="11">
    <source>
        <dbReference type="PROSITE" id="PS50110"/>
    </source>
</evidence>
<evidence type="ECO:0000259" key="12">
    <source>
        <dbReference type="PROSITE" id="PS50112"/>
    </source>
</evidence>
<dbReference type="AlphaFoldDB" id="A0A3S9A125"/>
<dbReference type="GO" id="GO:0005524">
    <property type="term" value="F:ATP binding"/>
    <property type="evidence" value="ECO:0007669"/>
    <property type="project" value="UniProtKB-KW"/>
</dbReference>
<dbReference type="SUPFAM" id="SSF55874">
    <property type="entry name" value="ATPase domain of HSP90 chaperone/DNA topoisomerase II/histidine kinase"/>
    <property type="match status" value="1"/>
</dbReference>
<dbReference type="CDD" id="cd00082">
    <property type="entry name" value="HisKA"/>
    <property type="match status" value="1"/>
</dbReference>
<dbReference type="SMART" id="SM00387">
    <property type="entry name" value="HATPase_c"/>
    <property type="match status" value="1"/>
</dbReference>
<accession>A0A3S9A125</accession>
<dbReference type="PANTHER" id="PTHR43065">
    <property type="entry name" value="SENSOR HISTIDINE KINASE"/>
    <property type="match status" value="1"/>
</dbReference>
<feature type="domain" description="Response regulatory" evidence="11">
    <location>
        <begin position="16"/>
        <end position="133"/>
    </location>
</feature>
<protein>
    <recommendedName>
        <fullName evidence="2">histidine kinase</fullName>
        <ecNumber evidence="2">2.7.13.3</ecNumber>
    </recommendedName>
</protein>
<dbReference type="RefSeq" id="WP_126013902.1">
    <property type="nucleotide sequence ID" value="NZ_CP034437.1"/>
</dbReference>
<dbReference type="InterPro" id="IPR005467">
    <property type="entry name" value="His_kinase_dom"/>
</dbReference>
<feature type="domain" description="Histidine kinase" evidence="10">
    <location>
        <begin position="395"/>
        <end position="595"/>
    </location>
</feature>
<evidence type="ECO:0000256" key="3">
    <source>
        <dbReference type="ARBA" id="ARBA00022553"/>
    </source>
</evidence>
<dbReference type="SUPFAM" id="SSF47384">
    <property type="entry name" value="Homodimeric domain of signal transducing histidine kinase"/>
    <property type="match status" value="1"/>
</dbReference>
<dbReference type="SMART" id="SM00091">
    <property type="entry name" value="PAS"/>
    <property type="match status" value="2"/>
</dbReference>
<dbReference type="PROSITE" id="PS50112">
    <property type="entry name" value="PAS"/>
    <property type="match status" value="1"/>
</dbReference>
<evidence type="ECO:0000256" key="2">
    <source>
        <dbReference type="ARBA" id="ARBA00012438"/>
    </source>
</evidence>
<dbReference type="Pfam" id="PF00512">
    <property type="entry name" value="HisKA"/>
    <property type="match status" value="1"/>
</dbReference>
<dbReference type="InterPro" id="IPR000014">
    <property type="entry name" value="PAS"/>
</dbReference>
<dbReference type="Gene3D" id="3.40.50.2300">
    <property type="match status" value="1"/>
</dbReference>
<dbReference type="Pfam" id="PF02518">
    <property type="entry name" value="HATPase_c"/>
    <property type="match status" value="1"/>
</dbReference>
<dbReference type="SMART" id="SM00388">
    <property type="entry name" value="HisKA"/>
    <property type="match status" value="1"/>
</dbReference>
<keyword evidence="7" id="KW-0067">ATP-binding</keyword>
<gene>
    <name evidence="13" type="ORF">EJC50_06695</name>
</gene>
<dbReference type="NCBIfam" id="TIGR00229">
    <property type="entry name" value="sensory_box"/>
    <property type="match status" value="2"/>
</dbReference>
<dbReference type="EC" id="2.7.13.3" evidence="2"/>
<reference evidence="14" key="1">
    <citation type="submission" date="2018-12" db="EMBL/GenBank/DDBJ databases">
        <title>Genome sequence of Peanibacillus sp.</title>
        <authorList>
            <person name="Subramani G."/>
            <person name="Srinivasan S."/>
            <person name="Kim M.K."/>
        </authorList>
    </citation>
    <scope>NUCLEOTIDE SEQUENCE [LARGE SCALE GENOMIC DNA]</scope>
    <source>
        <strain evidence="14">18JY67-1</strain>
    </source>
</reference>
<keyword evidence="3 9" id="KW-0597">Phosphoprotein</keyword>
<dbReference type="GO" id="GO:0000155">
    <property type="term" value="F:phosphorelay sensor kinase activity"/>
    <property type="evidence" value="ECO:0007669"/>
    <property type="project" value="InterPro"/>
</dbReference>
<dbReference type="PANTHER" id="PTHR43065:SF46">
    <property type="entry name" value="C4-DICARBOXYLATE TRANSPORT SENSOR PROTEIN DCTB"/>
    <property type="match status" value="1"/>
</dbReference>
<dbReference type="PROSITE" id="PS50109">
    <property type="entry name" value="HIS_KIN"/>
    <property type="match status" value="1"/>
</dbReference>
<dbReference type="PRINTS" id="PR00344">
    <property type="entry name" value="BCTRLSENSOR"/>
</dbReference>
<evidence type="ECO:0000256" key="7">
    <source>
        <dbReference type="ARBA" id="ARBA00022840"/>
    </source>
</evidence>
<evidence type="ECO:0000256" key="8">
    <source>
        <dbReference type="ARBA" id="ARBA00023012"/>
    </source>
</evidence>
<dbReference type="InterPro" id="IPR003661">
    <property type="entry name" value="HisK_dim/P_dom"/>
</dbReference>
<keyword evidence="5" id="KW-0547">Nucleotide-binding</keyword>
<keyword evidence="4" id="KW-0808">Transferase</keyword>
<dbReference type="Pfam" id="PF00072">
    <property type="entry name" value="Response_reg"/>
    <property type="match status" value="1"/>
</dbReference>
<keyword evidence="14" id="KW-1185">Reference proteome</keyword>
<dbReference type="Gene3D" id="1.10.287.130">
    <property type="match status" value="1"/>
</dbReference>
<dbReference type="Pfam" id="PF13426">
    <property type="entry name" value="PAS_9"/>
    <property type="match status" value="1"/>
</dbReference>
<feature type="domain" description="PAS" evidence="12">
    <location>
        <begin position="145"/>
        <end position="198"/>
    </location>
</feature>
<keyword evidence="6" id="KW-0418">Kinase</keyword>
<dbReference type="KEGG" id="palb:EJC50_06695"/>